<dbReference type="eggNOG" id="ENOG502RARV">
    <property type="taxonomic scope" value="Eukaryota"/>
</dbReference>
<evidence type="ECO:0000313" key="2">
    <source>
        <dbReference type="EMBL" id="EFP13102.1"/>
    </source>
</evidence>
<feature type="signal peptide" evidence="1">
    <location>
        <begin position="1"/>
        <end position="19"/>
    </location>
</feature>
<dbReference type="Proteomes" id="UP000483820">
    <property type="component" value="Chromosome II"/>
</dbReference>
<evidence type="ECO:0008006" key="6">
    <source>
        <dbReference type="Google" id="ProtNLM"/>
    </source>
</evidence>
<evidence type="ECO:0000313" key="5">
    <source>
        <dbReference type="Proteomes" id="UP000483820"/>
    </source>
</evidence>
<dbReference type="OMA" id="IDGALIC"/>
<keyword evidence="1" id="KW-0732">Signal</keyword>
<reference evidence="3 5" key="2">
    <citation type="submission" date="2019-12" db="EMBL/GenBank/DDBJ databases">
        <title>Chromosome-level assembly of the Caenorhabditis remanei genome.</title>
        <authorList>
            <person name="Teterina A.A."/>
            <person name="Willis J.H."/>
            <person name="Phillips P.C."/>
        </authorList>
    </citation>
    <scope>NUCLEOTIDE SEQUENCE [LARGE SCALE GENOMIC DNA]</scope>
    <source>
        <strain evidence="3 5">PX506</strain>
        <tissue evidence="3">Whole organism</tissue>
    </source>
</reference>
<proteinExistence type="predicted"/>
<dbReference type="HOGENOM" id="CLU_137547_0_0_1"/>
<accession>E3MZT2</accession>
<dbReference type="Proteomes" id="UP000008281">
    <property type="component" value="Unassembled WGS sequence"/>
</dbReference>
<evidence type="ECO:0000256" key="1">
    <source>
        <dbReference type="SAM" id="SignalP"/>
    </source>
</evidence>
<dbReference type="EMBL" id="DS268502">
    <property type="protein sequence ID" value="EFP13102.1"/>
    <property type="molecule type" value="Genomic_DNA"/>
</dbReference>
<dbReference type="CTD" id="9800880"/>
<name>E3MZT2_CAERE</name>
<dbReference type="RefSeq" id="XP_003098301.1">
    <property type="nucleotide sequence ID" value="XM_003098253.1"/>
</dbReference>
<dbReference type="InParanoid" id="E3MZT2"/>
<feature type="chain" id="PRO_5036438246" description="C6 domain-containing protein" evidence="1">
    <location>
        <begin position="20"/>
        <end position="129"/>
    </location>
</feature>
<keyword evidence="4" id="KW-1185">Reference proteome</keyword>
<dbReference type="FunCoup" id="E3MZT2">
    <property type="interactions" value="1076"/>
</dbReference>
<protein>
    <recommendedName>
        <fullName evidence="6">C6 domain-containing protein</fullName>
    </recommendedName>
</protein>
<dbReference type="OrthoDB" id="5849166at2759"/>
<organism evidence="4">
    <name type="scientific">Caenorhabditis remanei</name>
    <name type="common">Caenorhabditis vulgaris</name>
    <dbReference type="NCBI Taxonomy" id="31234"/>
    <lineage>
        <taxon>Eukaryota</taxon>
        <taxon>Metazoa</taxon>
        <taxon>Ecdysozoa</taxon>
        <taxon>Nematoda</taxon>
        <taxon>Chromadorea</taxon>
        <taxon>Rhabditida</taxon>
        <taxon>Rhabditina</taxon>
        <taxon>Rhabditomorpha</taxon>
        <taxon>Rhabditoidea</taxon>
        <taxon>Rhabditidae</taxon>
        <taxon>Peloderinae</taxon>
        <taxon>Caenorhabditis</taxon>
    </lineage>
</organism>
<dbReference type="GeneID" id="9800880"/>
<evidence type="ECO:0000313" key="4">
    <source>
        <dbReference type="Proteomes" id="UP000008281"/>
    </source>
</evidence>
<evidence type="ECO:0000313" key="3">
    <source>
        <dbReference type="EMBL" id="KAF1764871.1"/>
    </source>
</evidence>
<gene>
    <name evidence="2" type="ORF">CRE_07718</name>
    <name evidence="3" type="ORF">GCK72_004821</name>
</gene>
<dbReference type="KEGG" id="crq:GCK72_004821"/>
<sequence length="129" mass="14388">MILTTILVVVGFCFGGVVADSDRCCHYPISTTTINSANVTSMNFKCVEPISLKCQNVNSGVVKKIGIAGFKDRSDTSKYTILSVSEEELVEKTMICSPSTMWHLEEKPEDEYLSFSCAYMLQDGTWFFQ</sequence>
<dbReference type="AlphaFoldDB" id="E3MZT2"/>
<dbReference type="EMBL" id="WUAV01000002">
    <property type="protein sequence ID" value="KAF1764871.1"/>
    <property type="molecule type" value="Genomic_DNA"/>
</dbReference>
<reference evidence="2" key="1">
    <citation type="submission" date="2007-07" db="EMBL/GenBank/DDBJ databases">
        <title>PCAP assembly of the Caenorhabditis remanei genome.</title>
        <authorList>
            <consortium name="The Caenorhabditis remanei Sequencing Consortium"/>
            <person name="Wilson R.K."/>
        </authorList>
    </citation>
    <scope>NUCLEOTIDE SEQUENCE [LARGE SCALE GENOMIC DNA]</scope>
    <source>
        <strain evidence="2">PB4641</strain>
    </source>
</reference>